<name>A0AAV6MU42_9ROSI</name>
<evidence type="ECO:0000256" key="2">
    <source>
        <dbReference type="ARBA" id="ARBA00006178"/>
    </source>
</evidence>
<dbReference type="AlphaFoldDB" id="A0AAV6MU42"/>
<organism evidence="8 9">
    <name type="scientific">Cucurbita argyrosperma subsp. sororia</name>
    <dbReference type="NCBI Taxonomy" id="37648"/>
    <lineage>
        <taxon>Eukaryota</taxon>
        <taxon>Viridiplantae</taxon>
        <taxon>Streptophyta</taxon>
        <taxon>Embryophyta</taxon>
        <taxon>Tracheophyta</taxon>
        <taxon>Spermatophyta</taxon>
        <taxon>Magnoliopsida</taxon>
        <taxon>eudicotyledons</taxon>
        <taxon>Gunneridae</taxon>
        <taxon>Pentapetalae</taxon>
        <taxon>rosids</taxon>
        <taxon>fabids</taxon>
        <taxon>Cucurbitales</taxon>
        <taxon>Cucurbitaceae</taxon>
        <taxon>Cucurbiteae</taxon>
        <taxon>Cucurbita</taxon>
    </lineage>
</organism>
<dbReference type="PROSITE" id="PS51879">
    <property type="entry name" value="RST"/>
    <property type="match status" value="1"/>
</dbReference>
<keyword evidence="9" id="KW-1185">Reference proteome</keyword>
<keyword evidence="5" id="KW-0539">Nucleus</keyword>
<dbReference type="InterPro" id="IPR007900">
    <property type="entry name" value="TAF4_C"/>
</dbReference>
<feature type="compositionally biased region" description="Low complexity" evidence="6">
    <location>
        <begin position="622"/>
        <end position="631"/>
    </location>
</feature>
<dbReference type="Proteomes" id="UP000685013">
    <property type="component" value="Chromosome 12"/>
</dbReference>
<comment type="caution">
    <text evidence="8">The sequence shown here is derived from an EMBL/GenBank/DDBJ whole genome shotgun (WGS) entry which is preliminary data.</text>
</comment>
<feature type="domain" description="RST" evidence="7">
    <location>
        <begin position="507"/>
        <end position="578"/>
    </location>
</feature>
<gene>
    <name evidence="8" type="primary">TAF4B</name>
    <name evidence="8" type="ORF">SDJN03_18814</name>
</gene>
<evidence type="ECO:0000313" key="9">
    <source>
        <dbReference type="Proteomes" id="UP000685013"/>
    </source>
</evidence>
<dbReference type="CDD" id="cd08045">
    <property type="entry name" value="HFD_TAF4"/>
    <property type="match status" value="1"/>
</dbReference>
<feature type="region of interest" description="Disordered" evidence="6">
    <location>
        <begin position="406"/>
        <end position="444"/>
    </location>
</feature>
<dbReference type="GO" id="GO:0005669">
    <property type="term" value="C:transcription factor TFIID complex"/>
    <property type="evidence" value="ECO:0007669"/>
    <property type="project" value="InterPro"/>
</dbReference>
<dbReference type="InterPro" id="IPR022003">
    <property type="entry name" value="RST"/>
</dbReference>
<feature type="compositionally biased region" description="Polar residues" evidence="6">
    <location>
        <begin position="1129"/>
        <end position="1138"/>
    </location>
</feature>
<dbReference type="GO" id="GO:0003677">
    <property type="term" value="F:DNA binding"/>
    <property type="evidence" value="ECO:0007669"/>
    <property type="project" value="TreeGrafter"/>
</dbReference>
<feature type="region of interest" description="Disordered" evidence="6">
    <location>
        <begin position="570"/>
        <end position="678"/>
    </location>
</feature>
<feature type="compositionally biased region" description="Polar residues" evidence="6">
    <location>
        <begin position="610"/>
        <end position="621"/>
    </location>
</feature>
<dbReference type="Pfam" id="PF12174">
    <property type="entry name" value="RST"/>
    <property type="match status" value="1"/>
</dbReference>
<sequence length="1214" mass="134036">MDTTFHWDVKNKVISRTSSIGCSSRSIYYCGTPEGVPFKWETQPGTPKDPPPQDMLPPLTPPPAVLSLGLPKPCIEQPKTRPRPLIRLRFWRRSKKNGKRDARARTIDYSNEDRFGHPDKLETFSFLSSDCEFMTSSRNSMSLSPSLSLSSSSSPSSFFESLTVRRREVPEQELLTTSNEDRFGHLDKLETFSFLSSDCEFMTSSRNSMSSSPSLSLSSSSSSSSFFESLTLETFSFLSSDCEFMASSRDSMSSSSSLSSSSSPSSFLESLTVRRLEKFGARSSSSSANCNGGSISANTGNRLGSFSPCAAEKVDLLLCKALFKAVSSKQFLDDETMHSGAAVAAFQAASNREIEGDVPTVSQTNASDTAFSGWNNGSSGLLLQASSQNKNTESHVQLDQHFRLKQEQHSSLMEPERCTSVPENQQQHNAAPLRASKNQPHADREQVEAEQVSAHFSQTEELQVAEQVPILMNNSNRMQYPDNESQYLKLQKMSNQEAMVSEQANNSLNRSKQVPFASLMPVLMPQLDKDRGMQLLSLFNKLKRNEMNKDDFVRCIRSVVGNQMLRLAVSQVQSQPPPSVRQPSPRMPSMGPGAPNFSDSRPFAQLHQKGMNSPAVQSYIPSSASQGQSSSWYPAKDKNTKSLREVEQRSDGVNQWTSSSSGTIQERKRSSVPVSGLEKQKLHLQQKSFSMYGNSGNYHPYTGFSINASSLSSKPQTHEGHVKQIPQQAPSLGRQVTINDFKRVQGGNVPHLHNNLTAQQVSWKSSISKEQNTGPLSSMSYIKQQSSGQVSEQNKPQLSNLQGLSSVSSMQVEHVKTTPGIGKDALAKQTSKMGFPINNVMPPTSSNAANFISSDASSLHDSNAVLCSQVPSAATPGMQNRAPQIKVVVGQKKPLETLGSSPPLPSKKQKLSGAFSDQSIEQLNDVTVVSGVNIEEEEEQLFSSAKENSRAFEASRKVVQEEERLLFQKGQLQKKLVEIIAKCGLKGMSNEVERCLSLRVDAEKPRHRTLVTSDVRQQITLANQKAREEWEKKRGEGEELRRLNDVSISFAFPVYSLTRAPEDGQRVAGEKEKDEGRMKSVKANKEEDDKMRTTAANVAARAAFGGDDMLSKWQLMAEQARQKREGRMNSASGSQSGNDAVRKFSSAAGRRRKDNQEGTSRSFGSTQINETQTRVARSISVKDLIAVLQREPQMCRSTTIYHSYNRVRAEATDE</sequence>
<dbReference type="PANTHER" id="PTHR15138:SF14">
    <property type="entry name" value="TRANSCRIPTION INITIATION FACTOR TFIID SUBUNIT 4"/>
    <property type="match status" value="1"/>
</dbReference>
<accession>A0AAV6MU42</accession>
<dbReference type="GO" id="GO:0016251">
    <property type="term" value="F:RNA polymerase II general transcription initiation factor activity"/>
    <property type="evidence" value="ECO:0007669"/>
    <property type="project" value="TreeGrafter"/>
</dbReference>
<feature type="region of interest" description="Disordered" evidence="6">
    <location>
        <begin position="1063"/>
        <end position="1092"/>
    </location>
</feature>
<feature type="compositionally biased region" description="Polar residues" evidence="6">
    <location>
        <begin position="651"/>
        <end position="664"/>
    </location>
</feature>
<dbReference type="GO" id="GO:0006367">
    <property type="term" value="P:transcription initiation at RNA polymerase II promoter"/>
    <property type="evidence" value="ECO:0007669"/>
    <property type="project" value="TreeGrafter"/>
</dbReference>
<protein>
    <submittedName>
        <fullName evidence="8">Transcription initiation factor TFIID subunit 4b</fullName>
    </submittedName>
</protein>
<evidence type="ECO:0000256" key="4">
    <source>
        <dbReference type="ARBA" id="ARBA00023163"/>
    </source>
</evidence>
<evidence type="ECO:0000256" key="6">
    <source>
        <dbReference type="SAM" id="MobiDB-lite"/>
    </source>
</evidence>
<reference evidence="8 9" key="1">
    <citation type="journal article" date="2021" name="Hortic Res">
        <title>The domestication of Cucurbita argyrosperma as revealed by the genome of its wild relative.</title>
        <authorList>
            <person name="Barrera-Redondo J."/>
            <person name="Sanchez-de la Vega G."/>
            <person name="Aguirre-Liguori J.A."/>
            <person name="Castellanos-Morales G."/>
            <person name="Gutierrez-Guerrero Y.T."/>
            <person name="Aguirre-Dugua X."/>
            <person name="Aguirre-Planter E."/>
            <person name="Tenaillon M.I."/>
            <person name="Lira-Saade R."/>
            <person name="Eguiarte L.E."/>
        </authorList>
    </citation>
    <scope>NUCLEOTIDE SEQUENCE [LARGE SCALE GENOMIC DNA]</scope>
    <source>
        <strain evidence="8">JBR-2021</strain>
    </source>
</reference>
<feature type="non-terminal residue" evidence="8">
    <location>
        <position position="1"/>
    </location>
</feature>
<comment type="subcellular location">
    <subcellularLocation>
        <location evidence="1">Nucleus</location>
    </subcellularLocation>
</comment>
<evidence type="ECO:0000256" key="1">
    <source>
        <dbReference type="ARBA" id="ARBA00004123"/>
    </source>
</evidence>
<dbReference type="InterPro" id="IPR045144">
    <property type="entry name" value="TAF4"/>
</dbReference>
<proteinExistence type="inferred from homology"/>
<feature type="region of interest" description="Disordered" evidence="6">
    <location>
        <begin position="1118"/>
        <end position="1174"/>
    </location>
</feature>
<evidence type="ECO:0000256" key="5">
    <source>
        <dbReference type="ARBA" id="ARBA00023242"/>
    </source>
</evidence>
<comment type="similarity">
    <text evidence="2">Belongs to the TAF4 family.</text>
</comment>
<dbReference type="PANTHER" id="PTHR15138">
    <property type="entry name" value="TRANSCRIPTION INITIATION FACTOR TFIID SUBUNIT 4"/>
    <property type="match status" value="1"/>
</dbReference>
<evidence type="ECO:0000256" key="3">
    <source>
        <dbReference type="ARBA" id="ARBA00023015"/>
    </source>
</evidence>
<evidence type="ECO:0000259" key="7">
    <source>
        <dbReference type="PROSITE" id="PS51879"/>
    </source>
</evidence>
<feature type="compositionally biased region" description="Polar residues" evidence="6">
    <location>
        <begin position="1157"/>
        <end position="1174"/>
    </location>
</feature>
<keyword evidence="4" id="KW-0804">Transcription</keyword>
<dbReference type="Pfam" id="PF05236">
    <property type="entry name" value="TAF4"/>
    <property type="match status" value="2"/>
</dbReference>
<evidence type="ECO:0000313" key="8">
    <source>
        <dbReference type="EMBL" id="KAG6586081.1"/>
    </source>
</evidence>
<feature type="compositionally biased region" description="Basic and acidic residues" evidence="6">
    <location>
        <begin position="635"/>
        <end position="650"/>
    </location>
</feature>
<keyword evidence="3" id="KW-0805">Transcription regulation</keyword>
<dbReference type="EMBL" id="JAGKQH010000012">
    <property type="protein sequence ID" value="KAG6586081.1"/>
    <property type="molecule type" value="Genomic_DNA"/>
</dbReference>
<feature type="compositionally biased region" description="Low complexity" evidence="6">
    <location>
        <begin position="581"/>
        <end position="590"/>
    </location>
</feature>